<keyword evidence="2" id="KW-0238">DNA-binding</keyword>
<evidence type="ECO:0000256" key="2">
    <source>
        <dbReference type="ARBA" id="ARBA00023125"/>
    </source>
</evidence>
<dbReference type="InterPro" id="IPR018062">
    <property type="entry name" value="HTH_AraC-typ_CS"/>
</dbReference>
<evidence type="ECO:0000313" key="6">
    <source>
        <dbReference type="Proteomes" id="UP001261871"/>
    </source>
</evidence>
<evidence type="ECO:0000256" key="3">
    <source>
        <dbReference type="ARBA" id="ARBA00023163"/>
    </source>
</evidence>
<dbReference type="SUPFAM" id="SSF51215">
    <property type="entry name" value="Regulatory protein AraC"/>
    <property type="match status" value="1"/>
</dbReference>
<dbReference type="PANTHER" id="PTHR43280">
    <property type="entry name" value="ARAC-FAMILY TRANSCRIPTIONAL REGULATOR"/>
    <property type="match status" value="1"/>
</dbReference>
<dbReference type="InterPro" id="IPR018060">
    <property type="entry name" value="HTH_AraC"/>
</dbReference>
<dbReference type="CDD" id="cd06986">
    <property type="entry name" value="cupin_MmsR-like_N"/>
    <property type="match status" value="1"/>
</dbReference>
<keyword evidence="6" id="KW-1185">Reference proteome</keyword>
<dbReference type="PROSITE" id="PS01124">
    <property type="entry name" value="HTH_ARAC_FAMILY_2"/>
    <property type="match status" value="1"/>
</dbReference>
<feature type="domain" description="HTH araC/xylS-type" evidence="4">
    <location>
        <begin position="193"/>
        <end position="291"/>
    </location>
</feature>
<dbReference type="InterPro" id="IPR037923">
    <property type="entry name" value="HTH-like"/>
</dbReference>
<dbReference type="SUPFAM" id="SSF46689">
    <property type="entry name" value="Homeodomain-like"/>
    <property type="match status" value="2"/>
</dbReference>
<proteinExistence type="predicted"/>
<dbReference type="InterPro" id="IPR009057">
    <property type="entry name" value="Homeodomain-like_sf"/>
</dbReference>
<evidence type="ECO:0000259" key="4">
    <source>
        <dbReference type="PROSITE" id="PS01124"/>
    </source>
</evidence>
<sequence length="293" mass="34188">MNNITETRIKDGFLGQTMVVLSQEQKCKIEANPFFQNLFASAVGYFPNARNHDRSRKNGISEYILLYCLEGEGWITINKKTIKLTPNTSFIIPENTAHKYGSSLNAPWSIYWLHFTGNYAETFYKRFSKYQNEPVKIAFDQTRITLLNTIIKLLDSDLSEEKTELVHFKLTTFLSSLCYSDVLNLNETNDRINLSIIYMKENIGSVLSIDHLAVQAHYSVSRYSELFKQRTGYAPIQYFIRLKIQKSCEYLYFGNMNIKEICNEVGFDDPFYFSRMFKKQIGMAPMQYKKTHN</sequence>
<dbReference type="PROSITE" id="PS00041">
    <property type="entry name" value="HTH_ARAC_FAMILY_1"/>
    <property type="match status" value="1"/>
</dbReference>
<organism evidence="5 6">
    <name type="scientific">Flavobacterium granuli</name>
    <dbReference type="NCBI Taxonomy" id="280093"/>
    <lineage>
        <taxon>Bacteria</taxon>
        <taxon>Pseudomonadati</taxon>
        <taxon>Bacteroidota</taxon>
        <taxon>Flavobacteriia</taxon>
        <taxon>Flavobacteriales</taxon>
        <taxon>Flavobacteriaceae</taxon>
        <taxon>Flavobacterium</taxon>
    </lineage>
</organism>
<name>A0ABU1S6J3_9FLAO</name>
<evidence type="ECO:0000256" key="1">
    <source>
        <dbReference type="ARBA" id="ARBA00023015"/>
    </source>
</evidence>
<reference evidence="5 6" key="1">
    <citation type="submission" date="2023-07" db="EMBL/GenBank/DDBJ databases">
        <title>Sorghum-associated microbial communities from plants grown in Nebraska, USA.</title>
        <authorList>
            <person name="Schachtman D."/>
        </authorList>
    </citation>
    <scope>NUCLEOTIDE SEQUENCE [LARGE SCALE GENOMIC DNA]</scope>
    <source>
        <strain evidence="5 6">BE124</strain>
    </source>
</reference>
<keyword evidence="1" id="KW-0805">Transcription regulation</keyword>
<dbReference type="InterPro" id="IPR020449">
    <property type="entry name" value="Tscrpt_reg_AraC-type_HTH"/>
</dbReference>
<gene>
    <name evidence="5" type="ORF">J2W95_002489</name>
</gene>
<comment type="caution">
    <text evidence="5">The sequence shown here is derived from an EMBL/GenBank/DDBJ whole genome shotgun (WGS) entry which is preliminary data.</text>
</comment>
<keyword evidence="3" id="KW-0804">Transcription</keyword>
<dbReference type="Pfam" id="PF12833">
    <property type="entry name" value="HTH_18"/>
    <property type="match status" value="1"/>
</dbReference>
<dbReference type="Gene3D" id="2.60.120.280">
    <property type="entry name" value="Regulatory protein AraC"/>
    <property type="match status" value="1"/>
</dbReference>
<dbReference type="SMART" id="SM00342">
    <property type="entry name" value="HTH_ARAC"/>
    <property type="match status" value="1"/>
</dbReference>
<dbReference type="Pfam" id="PF02311">
    <property type="entry name" value="AraC_binding"/>
    <property type="match status" value="1"/>
</dbReference>
<protein>
    <submittedName>
        <fullName evidence="5">AraC-like DNA-binding protein</fullName>
    </submittedName>
</protein>
<dbReference type="InterPro" id="IPR003313">
    <property type="entry name" value="AraC-bd"/>
</dbReference>
<dbReference type="RefSeq" id="WP_310007372.1">
    <property type="nucleotide sequence ID" value="NZ_JAVDTX010000005.1"/>
</dbReference>
<dbReference type="PRINTS" id="PR00032">
    <property type="entry name" value="HTHARAC"/>
</dbReference>
<dbReference type="Proteomes" id="UP001261871">
    <property type="component" value="Unassembled WGS sequence"/>
</dbReference>
<evidence type="ECO:0000313" key="5">
    <source>
        <dbReference type="EMBL" id="MDR6845779.1"/>
    </source>
</evidence>
<dbReference type="PANTHER" id="PTHR43280:SF30">
    <property type="entry name" value="MMSAB OPERON REGULATORY PROTEIN"/>
    <property type="match status" value="1"/>
</dbReference>
<dbReference type="EMBL" id="JAVDTX010000005">
    <property type="protein sequence ID" value="MDR6845779.1"/>
    <property type="molecule type" value="Genomic_DNA"/>
</dbReference>
<dbReference type="Gene3D" id="1.10.10.60">
    <property type="entry name" value="Homeodomain-like"/>
    <property type="match status" value="2"/>
</dbReference>
<accession>A0ABU1S6J3</accession>